<dbReference type="RefSeq" id="WP_146659281.1">
    <property type="nucleotide sequence ID" value="NZ_CP019791.1"/>
</dbReference>
<dbReference type="InterPro" id="IPR001387">
    <property type="entry name" value="Cro/C1-type_HTH"/>
</dbReference>
<dbReference type="PANTHER" id="PTHR43236:SF1">
    <property type="entry name" value="BLL7220 PROTEIN"/>
    <property type="match status" value="1"/>
</dbReference>
<dbReference type="InterPro" id="IPR010982">
    <property type="entry name" value="Lambda_DNA-bd_dom_sf"/>
</dbReference>
<proteinExistence type="inferred from homology"/>
<dbReference type="Gene3D" id="1.10.10.2910">
    <property type="match status" value="1"/>
</dbReference>
<dbReference type="EMBL" id="CP019791">
    <property type="protein sequence ID" value="AQT67223.1"/>
    <property type="molecule type" value="Genomic_DNA"/>
</dbReference>
<comment type="similarity">
    <text evidence="1">Belongs to the short-chain fatty acyl-CoA assimilation regulator (ScfR) family.</text>
</comment>
<dbReference type="STRING" id="1936003.STSP2_00366"/>
<organism evidence="3 4">
    <name type="scientific">Anaerohalosphaera lusitana</name>
    <dbReference type="NCBI Taxonomy" id="1936003"/>
    <lineage>
        <taxon>Bacteria</taxon>
        <taxon>Pseudomonadati</taxon>
        <taxon>Planctomycetota</taxon>
        <taxon>Phycisphaerae</taxon>
        <taxon>Sedimentisphaerales</taxon>
        <taxon>Anaerohalosphaeraceae</taxon>
        <taxon>Anaerohalosphaera</taxon>
    </lineage>
</organism>
<sequence>MPNIAEKLKHLRISSGLTQKQVTDRTGIDDSRLSEYENGRSEPRLGILAKLADVYGVTLDSLFSAQIEPELRVLWRNEPQNKRDIQQEFLTYCRQYHQLEMWTNSKVEKKLPYPEISARRFHYQEVADLAAETRSLMGLGNRPGQTLFSILQEVYGVKIFHLDLEDAGIAACTVSEEFGPAIALNCNCPRWRRNHDIAHELFHILTWEHFGHSSEQLVLTDQEEKYATCFAGNLLMPEETVKAAVNKATDDSGKVSFNRLEMIAREFDVTLESLIWRLHYVYNFDLDETKSWIERSKNLVQKRARDKGEKPELFPERYKALAIGALLDGQISIGKFARFMQISRSAAKDYLSNESIDYAEMPVTNF</sequence>
<protein>
    <submittedName>
        <fullName evidence="3">Putative PBSX repressor</fullName>
    </submittedName>
</protein>
<evidence type="ECO:0000313" key="4">
    <source>
        <dbReference type="Proteomes" id="UP000189674"/>
    </source>
</evidence>
<dbReference type="SUPFAM" id="SSF47413">
    <property type="entry name" value="lambda repressor-like DNA-binding domains"/>
    <property type="match status" value="1"/>
</dbReference>
<dbReference type="InterPro" id="IPR052345">
    <property type="entry name" value="Rad_response_metalloprotease"/>
</dbReference>
<dbReference type="PROSITE" id="PS50943">
    <property type="entry name" value="HTH_CROC1"/>
    <property type="match status" value="1"/>
</dbReference>
<name>A0A1U9NH13_9BACT</name>
<keyword evidence="4" id="KW-1185">Reference proteome</keyword>
<dbReference type="InterPro" id="IPR010359">
    <property type="entry name" value="IrrE_HExxH"/>
</dbReference>
<evidence type="ECO:0000256" key="1">
    <source>
        <dbReference type="ARBA" id="ARBA00007227"/>
    </source>
</evidence>
<dbReference type="KEGG" id="alus:STSP2_00366"/>
<dbReference type="Pfam" id="PF06114">
    <property type="entry name" value="Peptidase_M78"/>
    <property type="match status" value="1"/>
</dbReference>
<dbReference type="AlphaFoldDB" id="A0A1U9NH13"/>
<dbReference type="Proteomes" id="UP000189674">
    <property type="component" value="Chromosome"/>
</dbReference>
<dbReference type="OrthoDB" id="9794834at2"/>
<dbReference type="Pfam" id="PF01381">
    <property type="entry name" value="HTH_3"/>
    <property type="match status" value="1"/>
</dbReference>
<evidence type="ECO:0000259" key="2">
    <source>
        <dbReference type="PROSITE" id="PS50943"/>
    </source>
</evidence>
<dbReference type="SMART" id="SM00530">
    <property type="entry name" value="HTH_XRE"/>
    <property type="match status" value="1"/>
</dbReference>
<feature type="domain" description="HTH cro/C1-type" evidence="2">
    <location>
        <begin position="8"/>
        <end position="62"/>
    </location>
</feature>
<dbReference type="GO" id="GO:0003677">
    <property type="term" value="F:DNA binding"/>
    <property type="evidence" value="ECO:0007669"/>
    <property type="project" value="InterPro"/>
</dbReference>
<evidence type="ECO:0000313" key="3">
    <source>
        <dbReference type="EMBL" id="AQT67223.1"/>
    </source>
</evidence>
<gene>
    <name evidence="3" type="primary">xre</name>
    <name evidence="3" type="ORF">STSP2_00366</name>
</gene>
<reference evidence="4" key="1">
    <citation type="submission" date="2017-02" db="EMBL/GenBank/DDBJ databases">
        <title>Comparative genomics and description of representatives of a novel lineage of planctomycetes thriving in anoxic sediments.</title>
        <authorList>
            <person name="Spring S."/>
            <person name="Bunk B."/>
            <person name="Sproer C."/>
        </authorList>
    </citation>
    <scope>NUCLEOTIDE SEQUENCE [LARGE SCALE GENOMIC DNA]</scope>
    <source>
        <strain evidence="4">ST-NAGAB-D1</strain>
    </source>
</reference>
<dbReference type="PANTHER" id="PTHR43236">
    <property type="entry name" value="ANTITOXIN HIGA1"/>
    <property type="match status" value="1"/>
</dbReference>
<dbReference type="CDD" id="cd00093">
    <property type="entry name" value="HTH_XRE"/>
    <property type="match status" value="1"/>
</dbReference>
<dbReference type="Gene3D" id="1.10.260.40">
    <property type="entry name" value="lambda repressor-like DNA-binding domains"/>
    <property type="match status" value="1"/>
</dbReference>
<accession>A0A1U9NH13</accession>